<feature type="region of interest" description="Disordered" evidence="1">
    <location>
        <begin position="38"/>
        <end position="59"/>
    </location>
</feature>
<evidence type="ECO:0000256" key="1">
    <source>
        <dbReference type="SAM" id="MobiDB-lite"/>
    </source>
</evidence>
<gene>
    <name evidence="2" type="ORF">V6N11_052001</name>
</gene>
<dbReference type="EMBL" id="JBBPBN010000001">
    <property type="protein sequence ID" value="KAK9046101.1"/>
    <property type="molecule type" value="Genomic_DNA"/>
</dbReference>
<evidence type="ECO:0000313" key="3">
    <source>
        <dbReference type="Proteomes" id="UP001396334"/>
    </source>
</evidence>
<reference evidence="2 3" key="1">
    <citation type="journal article" date="2024" name="G3 (Bethesda)">
        <title>Genome assembly of Hibiscus sabdariffa L. provides insights into metabolisms of medicinal natural products.</title>
        <authorList>
            <person name="Kim T."/>
        </authorList>
    </citation>
    <scope>NUCLEOTIDE SEQUENCE [LARGE SCALE GENOMIC DNA]</scope>
    <source>
        <strain evidence="2">TK-2024</strain>
        <tissue evidence="2">Old leaves</tissue>
    </source>
</reference>
<keyword evidence="3" id="KW-1185">Reference proteome</keyword>
<comment type="caution">
    <text evidence="2">The sequence shown here is derived from an EMBL/GenBank/DDBJ whole genome shotgun (WGS) entry which is preliminary data.</text>
</comment>
<evidence type="ECO:0000313" key="2">
    <source>
        <dbReference type="EMBL" id="KAK9046101.1"/>
    </source>
</evidence>
<name>A0ABR2U967_9ROSI</name>
<proteinExistence type="predicted"/>
<dbReference type="Proteomes" id="UP001396334">
    <property type="component" value="Unassembled WGS sequence"/>
</dbReference>
<protein>
    <submittedName>
        <fullName evidence="2">Uncharacterized protein</fullName>
    </submittedName>
</protein>
<organism evidence="2 3">
    <name type="scientific">Hibiscus sabdariffa</name>
    <name type="common">roselle</name>
    <dbReference type="NCBI Taxonomy" id="183260"/>
    <lineage>
        <taxon>Eukaryota</taxon>
        <taxon>Viridiplantae</taxon>
        <taxon>Streptophyta</taxon>
        <taxon>Embryophyta</taxon>
        <taxon>Tracheophyta</taxon>
        <taxon>Spermatophyta</taxon>
        <taxon>Magnoliopsida</taxon>
        <taxon>eudicotyledons</taxon>
        <taxon>Gunneridae</taxon>
        <taxon>Pentapetalae</taxon>
        <taxon>rosids</taxon>
        <taxon>malvids</taxon>
        <taxon>Malvales</taxon>
        <taxon>Malvaceae</taxon>
        <taxon>Malvoideae</taxon>
        <taxon>Hibiscus</taxon>
    </lineage>
</organism>
<sequence length="212" mass="24043">MSLSTNINYTCQEANSPPTETLRVLYAWSKQFPPISLVNPRNEDDNSRGLSDMDISSSHKRKRNLEDTLFHHTSNMRLLREAILDGVIEIESGIWKSSESGLIENEEVVNFIFSLGFNEGPSKIISRVEKQFKGKAKGTRRLSGIKQAAMVKFSKENIENLMMKGLLEFGRDPFGKRIINIPTFTSSPSLTLNEINDVQCEEDAKFSFLFCE</sequence>
<accession>A0ABR2U967</accession>